<keyword evidence="5" id="KW-0999">Mitochondrion inner membrane</keyword>
<evidence type="ECO:0000256" key="1">
    <source>
        <dbReference type="ARBA" id="ARBA00004434"/>
    </source>
</evidence>
<dbReference type="GO" id="GO:0005743">
    <property type="term" value="C:mitochondrial inner membrane"/>
    <property type="evidence" value="ECO:0007669"/>
    <property type="project" value="UniProtKB-SubCell"/>
</dbReference>
<dbReference type="Proteomes" id="UP000694559">
    <property type="component" value="Unplaced"/>
</dbReference>
<dbReference type="InterPro" id="IPR039297">
    <property type="entry name" value="COX7a"/>
</dbReference>
<dbReference type="InterPro" id="IPR036539">
    <property type="entry name" value="Cyt_c_oxidase_su7a_sf"/>
</dbReference>
<keyword evidence="15" id="KW-1185">Reference proteome</keyword>
<name>A0A8C6Y0F4_NAJNA</name>
<accession>A0A8C6Y0F4</accession>
<keyword evidence="9" id="KW-0560">Oxidoreductase</keyword>
<sequence length="92" mass="10864">MFRTLLAVRQVAQNPINFASRRQFVSRIAEKQKHFQEDNGIPVHLKNGIMDSMLYRITMTLSVFVHYDEKKTKPLCLKTKVPMMSFLELRNH</sequence>
<evidence type="ECO:0000256" key="11">
    <source>
        <dbReference type="ARBA" id="ARBA00023136"/>
    </source>
</evidence>
<reference evidence="14" key="2">
    <citation type="submission" date="2025-09" db="UniProtKB">
        <authorList>
            <consortium name="Ensembl"/>
        </authorList>
    </citation>
    <scope>IDENTIFICATION</scope>
</reference>
<dbReference type="SUPFAM" id="SSF81419">
    <property type="entry name" value="Mitochondrial cytochrome c oxidase subunit VIIa"/>
    <property type="match status" value="1"/>
</dbReference>
<keyword evidence="7" id="KW-1133">Transmembrane helix</keyword>
<protein>
    <recommendedName>
        <fullName evidence="12">Cytochrome c oxidase subunit 7A2, mitochondrial</fullName>
    </recommendedName>
    <alternativeName>
        <fullName evidence="13">Cytochrome c oxidase subunit VIIa-liver/heart</fullName>
    </alternativeName>
</protein>
<evidence type="ECO:0000256" key="2">
    <source>
        <dbReference type="ARBA" id="ARBA00004673"/>
    </source>
</evidence>
<dbReference type="GO" id="GO:0097250">
    <property type="term" value="P:mitochondrial respirasome assembly"/>
    <property type="evidence" value="ECO:0007669"/>
    <property type="project" value="TreeGrafter"/>
</dbReference>
<comment type="subcellular location">
    <subcellularLocation>
        <location evidence="1">Mitochondrion inner membrane</location>
        <topology evidence="1">Single-pass membrane protein</topology>
    </subcellularLocation>
</comment>
<evidence type="ECO:0000256" key="5">
    <source>
        <dbReference type="ARBA" id="ARBA00022792"/>
    </source>
</evidence>
<reference evidence="14" key="1">
    <citation type="submission" date="2025-08" db="UniProtKB">
        <authorList>
            <consortium name="Ensembl"/>
        </authorList>
    </citation>
    <scope>IDENTIFICATION</scope>
</reference>
<keyword evidence="8" id="KW-0007">Acetylation</keyword>
<dbReference type="GO" id="GO:0045277">
    <property type="term" value="C:respiratory chain complex IV"/>
    <property type="evidence" value="ECO:0007669"/>
    <property type="project" value="Ensembl"/>
</dbReference>
<evidence type="ECO:0000256" key="8">
    <source>
        <dbReference type="ARBA" id="ARBA00022990"/>
    </source>
</evidence>
<proteinExistence type="inferred from homology"/>
<dbReference type="Gene3D" id="4.10.91.10">
    <property type="entry name" value="Cytochrome c oxidase, subunit VIIa"/>
    <property type="match status" value="1"/>
</dbReference>
<dbReference type="OrthoDB" id="5966508at2759"/>
<evidence type="ECO:0000256" key="4">
    <source>
        <dbReference type="ARBA" id="ARBA00022692"/>
    </source>
</evidence>
<dbReference type="FunFam" id="4.10.91.10:FF:000001">
    <property type="entry name" value="Cytochrome c oxidase subunit 7A1, mitochondrial"/>
    <property type="match status" value="1"/>
</dbReference>
<keyword evidence="10" id="KW-0496">Mitochondrion</keyword>
<comment type="pathway">
    <text evidence="2">Energy metabolism; oxidative phosphorylation.</text>
</comment>
<gene>
    <name evidence="14" type="primary">COX7A2</name>
</gene>
<dbReference type="GO" id="GO:0006123">
    <property type="term" value="P:mitochondrial electron transport, cytochrome c to oxygen"/>
    <property type="evidence" value="ECO:0007669"/>
    <property type="project" value="InterPro"/>
</dbReference>
<dbReference type="GO" id="GO:0002082">
    <property type="term" value="P:regulation of oxidative phosphorylation"/>
    <property type="evidence" value="ECO:0007669"/>
    <property type="project" value="TreeGrafter"/>
</dbReference>
<evidence type="ECO:0000256" key="12">
    <source>
        <dbReference type="ARBA" id="ARBA00040282"/>
    </source>
</evidence>
<evidence type="ECO:0000313" key="14">
    <source>
        <dbReference type="Ensembl" id="ENSNNAP00000021757.1"/>
    </source>
</evidence>
<keyword evidence="4" id="KW-0812">Transmembrane</keyword>
<comment type="similarity">
    <text evidence="3">Belongs to the cytochrome c oxidase VIIa family.</text>
</comment>
<evidence type="ECO:0000256" key="6">
    <source>
        <dbReference type="ARBA" id="ARBA00022946"/>
    </source>
</evidence>
<keyword evidence="11" id="KW-0472">Membrane</keyword>
<dbReference type="AlphaFoldDB" id="A0A8C6Y0F4"/>
<dbReference type="InterPro" id="IPR003177">
    <property type="entry name" value="Cytc_oxidase_su7a_met"/>
</dbReference>
<dbReference type="OMA" id="PEKQKMF"/>
<dbReference type="Ensembl" id="ENSNNAT00000022811.1">
    <property type="protein sequence ID" value="ENSNNAP00000021757.1"/>
    <property type="gene ID" value="ENSNNAG00000014396.1"/>
</dbReference>
<evidence type="ECO:0000256" key="9">
    <source>
        <dbReference type="ARBA" id="ARBA00023002"/>
    </source>
</evidence>
<dbReference type="PANTHER" id="PTHR10510:SF15">
    <property type="entry name" value="CYTOCHROME C OXIDASE SUBUNIT 7A2, MITOCHONDRIAL"/>
    <property type="match status" value="1"/>
</dbReference>
<organism evidence="14 15">
    <name type="scientific">Naja naja</name>
    <name type="common">Indian cobra</name>
    <dbReference type="NCBI Taxonomy" id="35670"/>
    <lineage>
        <taxon>Eukaryota</taxon>
        <taxon>Metazoa</taxon>
        <taxon>Chordata</taxon>
        <taxon>Craniata</taxon>
        <taxon>Vertebrata</taxon>
        <taxon>Euteleostomi</taxon>
        <taxon>Lepidosauria</taxon>
        <taxon>Squamata</taxon>
        <taxon>Bifurcata</taxon>
        <taxon>Unidentata</taxon>
        <taxon>Episquamata</taxon>
        <taxon>Toxicofera</taxon>
        <taxon>Serpentes</taxon>
        <taxon>Colubroidea</taxon>
        <taxon>Elapidae</taxon>
        <taxon>Elapinae</taxon>
        <taxon>Naja</taxon>
    </lineage>
</organism>
<evidence type="ECO:0000256" key="10">
    <source>
        <dbReference type="ARBA" id="ARBA00023128"/>
    </source>
</evidence>
<evidence type="ECO:0000256" key="13">
    <source>
        <dbReference type="ARBA" id="ARBA00042325"/>
    </source>
</evidence>
<dbReference type="Pfam" id="PF02238">
    <property type="entry name" value="COX7a"/>
    <property type="match status" value="1"/>
</dbReference>
<keyword evidence="6" id="KW-0809">Transit peptide</keyword>
<evidence type="ECO:0000313" key="15">
    <source>
        <dbReference type="Proteomes" id="UP000694559"/>
    </source>
</evidence>
<dbReference type="GeneTree" id="ENSGT00940000154550"/>
<evidence type="ECO:0000256" key="7">
    <source>
        <dbReference type="ARBA" id="ARBA00022989"/>
    </source>
</evidence>
<dbReference type="GO" id="GO:0016491">
    <property type="term" value="F:oxidoreductase activity"/>
    <property type="evidence" value="ECO:0007669"/>
    <property type="project" value="UniProtKB-KW"/>
</dbReference>
<evidence type="ECO:0000256" key="3">
    <source>
        <dbReference type="ARBA" id="ARBA00009331"/>
    </source>
</evidence>
<dbReference type="PANTHER" id="PTHR10510">
    <property type="entry name" value="CYTOCHROME C OXIDASE POLYPEPTIDE 7A"/>
    <property type="match status" value="1"/>
</dbReference>